<evidence type="ECO:0000313" key="3">
    <source>
        <dbReference type="Proteomes" id="UP001500943"/>
    </source>
</evidence>
<keyword evidence="3" id="KW-1185">Reference proteome</keyword>
<gene>
    <name evidence="2" type="ORF">GCM10009655_14840</name>
</gene>
<evidence type="ECO:0000313" key="2">
    <source>
        <dbReference type="EMBL" id="GAA1216565.1"/>
    </source>
</evidence>
<organism evidence="2 3">
    <name type="scientific">Rhodoglobus aureus</name>
    <dbReference type="NCBI Taxonomy" id="191497"/>
    <lineage>
        <taxon>Bacteria</taxon>
        <taxon>Bacillati</taxon>
        <taxon>Actinomycetota</taxon>
        <taxon>Actinomycetes</taxon>
        <taxon>Micrococcales</taxon>
        <taxon>Microbacteriaceae</taxon>
        <taxon>Rhodoglobus</taxon>
    </lineage>
</organism>
<feature type="transmembrane region" description="Helical" evidence="1">
    <location>
        <begin position="39"/>
        <end position="57"/>
    </location>
</feature>
<dbReference type="EMBL" id="BAAAKW010000027">
    <property type="protein sequence ID" value="GAA1216565.1"/>
    <property type="molecule type" value="Genomic_DNA"/>
</dbReference>
<dbReference type="RefSeq" id="WP_343924581.1">
    <property type="nucleotide sequence ID" value="NZ_BAAAKW010000027.1"/>
</dbReference>
<comment type="caution">
    <text evidence="2">The sequence shown here is derived from an EMBL/GenBank/DDBJ whole genome shotgun (WGS) entry which is preliminary data.</text>
</comment>
<keyword evidence="1" id="KW-0472">Membrane</keyword>
<proteinExistence type="predicted"/>
<sequence>MVDENELRAHLSAAEHPAIDIDAAAVVSRSKARRRPRQLAVGAVGVLAAASLLFAGVTTFPRTGELTAGTSVAEDSGVRMDSDAGADTAESFLVPDEGGIAETCGAIIPTTAASPYGLAIELDIASPVTASGSAFGTVRLTNTSQAAVIGTTASVPDVNLTRDTISISHSPDAQILSVVPVNLQPGQSIEFAVSIAIYDCTMIDAGGMIDPGIYTVSTSLAFAPTDPEDGDAAEVRSSPSTIVLQ</sequence>
<name>A0ABP4G899_9MICO</name>
<keyword evidence="1" id="KW-1133">Transmembrane helix</keyword>
<accession>A0ABP4G899</accession>
<protein>
    <submittedName>
        <fullName evidence="2">Uncharacterized protein</fullName>
    </submittedName>
</protein>
<dbReference type="Proteomes" id="UP001500943">
    <property type="component" value="Unassembled WGS sequence"/>
</dbReference>
<evidence type="ECO:0000256" key="1">
    <source>
        <dbReference type="SAM" id="Phobius"/>
    </source>
</evidence>
<keyword evidence="1" id="KW-0812">Transmembrane</keyword>
<reference evidence="3" key="1">
    <citation type="journal article" date="2019" name="Int. J. Syst. Evol. Microbiol.">
        <title>The Global Catalogue of Microorganisms (GCM) 10K type strain sequencing project: providing services to taxonomists for standard genome sequencing and annotation.</title>
        <authorList>
            <consortium name="The Broad Institute Genomics Platform"/>
            <consortium name="The Broad Institute Genome Sequencing Center for Infectious Disease"/>
            <person name="Wu L."/>
            <person name="Ma J."/>
        </authorList>
    </citation>
    <scope>NUCLEOTIDE SEQUENCE [LARGE SCALE GENOMIC DNA]</scope>
    <source>
        <strain evidence="3">JCM 12762</strain>
    </source>
</reference>